<dbReference type="Gene3D" id="3.10.50.40">
    <property type="match status" value="2"/>
</dbReference>
<feature type="signal peptide" evidence="7">
    <location>
        <begin position="1"/>
        <end position="29"/>
    </location>
</feature>
<dbReference type="SUPFAM" id="SSF54534">
    <property type="entry name" value="FKBP-like"/>
    <property type="match status" value="2"/>
</dbReference>
<protein>
    <recommendedName>
        <fullName evidence="7">Chaperone SurA</fullName>
    </recommendedName>
    <alternativeName>
        <fullName evidence="7">Peptidyl-prolyl cis-trans isomerase SurA</fullName>
        <shortName evidence="7">PPIase SurA</shortName>
        <ecNumber evidence="7">5.2.1.8</ecNumber>
    </alternativeName>
    <alternativeName>
        <fullName evidence="7">Rotamase SurA</fullName>
    </alternativeName>
</protein>
<keyword evidence="1 7" id="KW-0732">Signal</keyword>
<evidence type="ECO:0000256" key="3">
    <source>
        <dbReference type="ARBA" id="ARBA00022764"/>
    </source>
</evidence>
<keyword evidence="3 7" id="KW-0574">Periplasm</keyword>
<dbReference type="InterPro" id="IPR023058">
    <property type="entry name" value="PPIase_PpiC_CS"/>
</dbReference>
<accession>A0ABY8NAA2</accession>
<dbReference type="PROSITE" id="PS01096">
    <property type="entry name" value="PPIC_PPIASE_1"/>
    <property type="match status" value="1"/>
</dbReference>
<dbReference type="EMBL" id="CP118605">
    <property type="protein sequence ID" value="WGL15841.1"/>
    <property type="molecule type" value="Genomic_DNA"/>
</dbReference>
<dbReference type="EC" id="5.2.1.8" evidence="7"/>
<dbReference type="InterPro" id="IPR027304">
    <property type="entry name" value="Trigger_fact/SurA_dom_sf"/>
</dbReference>
<keyword evidence="5 7" id="KW-0143">Chaperone</keyword>
<evidence type="ECO:0000256" key="6">
    <source>
        <dbReference type="ARBA" id="ARBA00023235"/>
    </source>
</evidence>
<evidence type="ECO:0000259" key="8">
    <source>
        <dbReference type="PROSITE" id="PS50198"/>
    </source>
</evidence>
<dbReference type="Pfam" id="PF09312">
    <property type="entry name" value="SurA_N"/>
    <property type="match status" value="1"/>
</dbReference>
<dbReference type="InterPro" id="IPR023034">
    <property type="entry name" value="PPIase_SurA"/>
</dbReference>
<feature type="domain" description="PpiC" evidence="8">
    <location>
        <begin position="180"/>
        <end position="281"/>
    </location>
</feature>
<dbReference type="GO" id="GO:0003755">
    <property type="term" value="F:peptidyl-prolyl cis-trans isomerase activity"/>
    <property type="evidence" value="ECO:0007669"/>
    <property type="project" value="UniProtKB-EC"/>
</dbReference>
<dbReference type="InterPro" id="IPR000297">
    <property type="entry name" value="PPIase_PpiC"/>
</dbReference>
<keyword evidence="10" id="KW-1185">Reference proteome</keyword>
<feature type="domain" description="PpiC" evidence="8">
    <location>
        <begin position="290"/>
        <end position="390"/>
    </location>
</feature>
<keyword evidence="2 7" id="KW-0677">Repeat</keyword>
<comment type="function">
    <text evidence="7">Chaperone involved in the correct folding and assembly of outer membrane proteins. Recognizes specific patterns of aromatic residues and the orientation of their side chains, which are found more frequently in integral outer membrane proteins. May act in both early periplasmic and late outer membrane-associated steps of protein maturation.</text>
</comment>
<sequence precursor="true">MTIMQMFNFPRRGLLTLAALCAFALPAVAQVQKLDRVVAVVDDDVVMASELQQRMNTITQQIAAQNVQAPPIDILRRQVLEQLIVERLQLQMGARAGVTISDEELDQAIARVQQNMNVSPAEFQQKLAADGISNNAFRQQIREEMIIRRVEQGSVSRRIQITDQDINNFLRSKEGEFWKSPQYQLGHILIPVGSSAPSEEVTAARAKAEAVYEKASKGDDFRALAISNSAGQNALQGGDLGWRKTVELPTLFADALEGLKVGDTTKPFRSDAGFHLLKIHEQRGATEQVVEQTKVRHILVKTSAIRDDDAAYKLLMDLRSKIEAGDLKFEDAARDNSEDIGTMLQGGDLGWSNPGQFVPEFTQAMDNTPVGEMSMPFRSQFGWHLLEIEGRRQQDMTDQYIRNQAANLLRNRRYEEELQSWRQEIRDQAYVEIKLPELQDPSAASDEKPAEQQ</sequence>
<evidence type="ECO:0000256" key="5">
    <source>
        <dbReference type="ARBA" id="ARBA00023186"/>
    </source>
</evidence>
<dbReference type="Pfam" id="PF00639">
    <property type="entry name" value="Rotamase"/>
    <property type="match status" value="2"/>
</dbReference>
<organism evidence="9 10">
    <name type="scientific">Microbulbifer bruguierae</name>
    <dbReference type="NCBI Taxonomy" id="3029061"/>
    <lineage>
        <taxon>Bacteria</taxon>
        <taxon>Pseudomonadati</taxon>
        <taxon>Pseudomonadota</taxon>
        <taxon>Gammaproteobacteria</taxon>
        <taxon>Cellvibrionales</taxon>
        <taxon>Microbulbiferaceae</taxon>
        <taxon>Microbulbifer</taxon>
    </lineage>
</organism>
<proteinExistence type="inferred from homology"/>
<comment type="domain">
    <text evidence="7">The PPIase activity resides only in the second parvulin domain. The N-terminal region and the C-terminal tail are necessary and sufficient for the chaperone activity of SurA. The PPIase activity is dispensable for SurA to function as a chaperone. The N-terminal region and the C-terminal tail are also required for porin recognition.</text>
</comment>
<dbReference type="RefSeq" id="WP_280318986.1">
    <property type="nucleotide sequence ID" value="NZ_CP118605.1"/>
</dbReference>
<keyword evidence="4 7" id="KW-0697">Rotamase</keyword>
<dbReference type="Gene3D" id="1.10.4030.10">
    <property type="entry name" value="Porin chaperone SurA, peptide-binding domain"/>
    <property type="match status" value="1"/>
</dbReference>
<gene>
    <name evidence="7" type="primary">surA</name>
    <name evidence="9" type="ORF">PVT68_13805</name>
</gene>
<evidence type="ECO:0000256" key="4">
    <source>
        <dbReference type="ARBA" id="ARBA00023110"/>
    </source>
</evidence>
<dbReference type="InterPro" id="IPR046357">
    <property type="entry name" value="PPIase_dom_sf"/>
</dbReference>
<reference evidence="9 10" key="1">
    <citation type="submission" date="2023-02" db="EMBL/GenBank/DDBJ databases">
        <title>Description and genomic characterization of Microbulbifer bruguierae sp. nov., isolated from the sediment of mangrove plant Bruguiera sexangula.</title>
        <authorList>
            <person name="Long M."/>
        </authorList>
    </citation>
    <scope>NUCLEOTIDE SEQUENCE [LARGE SCALE GENOMIC DNA]</scope>
    <source>
        <strain evidence="9 10">H12</strain>
    </source>
</reference>
<name>A0ABY8NAA2_9GAMM</name>
<keyword evidence="6 7" id="KW-0413">Isomerase</keyword>
<evidence type="ECO:0000256" key="2">
    <source>
        <dbReference type="ARBA" id="ARBA00022737"/>
    </source>
</evidence>
<feature type="chain" id="PRO_5044938214" description="Chaperone SurA" evidence="7">
    <location>
        <begin position="30"/>
        <end position="453"/>
    </location>
</feature>
<evidence type="ECO:0000313" key="10">
    <source>
        <dbReference type="Proteomes" id="UP001236500"/>
    </source>
</evidence>
<evidence type="ECO:0000256" key="1">
    <source>
        <dbReference type="ARBA" id="ARBA00022729"/>
    </source>
</evidence>
<dbReference type="InterPro" id="IPR015391">
    <property type="entry name" value="SurA_N"/>
</dbReference>
<dbReference type="PROSITE" id="PS50198">
    <property type="entry name" value="PPIC_PPIASE_2"/>
    <property type="match status" value="2"/>
</dbReference>
<dbReference type="PANTHER" id="PTHR47637">
    <property type="entry name" value="CHAPERONE SURA"/>
    <property type="match status" value="1"/>
</dbReference>
<dbReference type="HAMAP" id="MF_01183">
    <property type="entry name" value="Chaperone_SurA"/>
    <property type="match status" value="1"/>
</dbReference>
<dbReference type="InterPro" id="IPR050280">
    <property type="entry name" value="OMP_Chaperone_SurA"/>
</dbReference>
<comment type="subcellular location">
    <subcellularLocation>
        <location evidence="7">Periplasm</location>
    </subcellularLocation>
    <text evidence="7">Is capable of associating with the outer membrane.</text>
</comment>
<evidence type="ECO:0000256" key="7">
    <source>
        <dbReference type="HAMAP-Rule" id="MF_01183"/>
    </source>
</evidence>
<dbReference type="Proteomes" id="UP001236500">
    <property type="component" value="Chromosome"/>
</dbReference>
<comment type="catalytic activity">
    <reaction evidence="7">
        <text>[protein]-peptidylproline (omega=180) = [protein]-peptidylproline (omega=0)</text>
        <dbReference type="Rhea" id="RHEA:16237"/>
        <dbReference type="Rhea" id="RHEA-COMP:10747"/>
        <dbReference type="Rhea" id="RHEA-COMP:10748"/>
        <dbReference type="ChEBI" id="CHEBI:83833"/>
        <dbReference type="ChEBI" id="CHEBI:83834"/>
        <dbReference type="EC" id="5.2.1.8"/>
    </reaction>
</comment>
<dbReference type="SUPFAM" id="SSF109998">
    <property type="entry name" value="Triger factor/SurA peptide-binding domain-like"/>
    <property type="match status" value="1"/>
</dbReference>
<evidence type="ECO:0000313" key="9">
    <source>
        <dbReference type="EMBL" id="WGL15841.1"/>
    </source>
</evidence>
<dbReference type="PANTHER" id="PTHR47637:SF1">
    <property type="entry name" value="CHAPERONE SURA"/>
    <property type="match status" value="1"/>
</dbReference>